<evidence type="ECO:0000256" key="7">
    <source>
        <dbReference type="ARBA" id="ARBA00038093"/>
    </source>
</evidence>
<gene>
    <name evidence="8" type="primary">vapC</name>
    <name evidence="10" type="ORF">LR394_26975</name>
</gene>
<dbReference type="PANTHER" id="PTHR33653">
    <property type="entry name" value="RIBONUCLEASE VAPC2"/>
    <property type="match status" value="1"/>
</dbReference>
<evidence type="ECO:0000313" key="10">
    <source>
        <dbReference type="EMBL" id="MCD5314557.1"/>
    </source>
</evidence>
<feature type="domain" description="PIN" evidence="9">
    <location>
        <begin position="6"/>
        <end position="120"/>
    </location>
</feature>
<dbReference type="PANTHER" id="PTHR33653:SF1">
    <property type="entry name" value="RIBONUCLEASE VAPC2"/>
    <property type="match status" value="1"/>
</dbReference>
<sequence>MNVGWLLDSSALGVAHHPEVTARLRPMLRAGVLYTCPVLDLEALEMAATAAAYRKMRADRRQAYRSVPFAAEVGERAVKLQSKLGRLAGPPVRPRDLLVAATALEHHLAVLHHHPAFAVIAEVCELQQSPVADLEALE</sequence>
<feature type="binding site" evidence="8">
    <location>
        <position position="8"/>
    </location>
    <ligand>
        <name>Mg(2+)</name>
        <dbReference type="ChEBI" id="CHEBI:18420"/>
    </ligand>
</feature>
<comment type="caution">
    <text evidence="10">The sequence shown here is derived from an EMBL/GenBank/DDBJ whole genome shotgun (WGS) entry which is preliminary data.</text>
</comment>
<comment type="function">
    <text evidence="8">Toxic component of a toxin-antitoxin (TA) system. An RNase.</text>
</comment>
<evidence type="ECO:0000256" key="5">
    <source>
        <dbReference type="ARBA" id="ARBA00022801"/>
    </source>
</evidence>
<comment type="similarity">
    <text evidence="7 8">Belongs to the PINc/VapC protein family.</text>
</comment>
<dbReference type="AlphaFoldDB" id="A0A9X1NGG6"/>
<keyword evidence="11" id="KW-1185">Reference proteome</keyword>
<dbReference type="Proteomes" id="UP001138997">
    <property type="component" value="Unassembled WGS sequence"/>
</dbReference>
<proteinExistence type="inferred from homology"/>
<dbReference type="RefSeq" id="WP_231447184.1">
    <property type="nucleotide sequence ID" value="NZ_JAJOMB010000017.1"/>
</dbReference>
<organism evidence="10 11">
    <name type="scientific">Kineosporia babensis</name>
    <dbReference type="NCBI Taxonomy" id="499548"/>
    <lineage>
        <taxon>Bacteria</taxon>
        <taxon>Bacillati</taxon>
        <taxon>Actinomycetota</taxon>
        <taxon>Actinomycetes</taxon>
        <taxon>Kineosporiales</taxon>
        <taxon>Kineosporiaceae</taxon>
        <taxon>Kineosporia</taxon>
    </lineage>
</organism>
<evidence type="ECO:0000256" key="2">
    <source>
        <dbReference type="ARBA" id="ARBA00022649"/>
    </source>
</evidence>
<accession>A0A9X1NGG6</accession>
<protein>
    <recommendedName>
        <fullName evidence="8">Ribonuclease VapC</fullName>
        <shortName evidence="8">RNase VapC</shortName>
        <ecNumber evidence="8">3.1.-.-</ecNumber>
    </recommendedName>
    <alternativeName>
        <fullName evidence="8">Toxin VapC</fullName>
    </alternativeName>
</protein>
<keyword evidence="2 8" id="KW-1277">Toxin-antitoxin system</keyword>
<evidence type="ECO:0000256" key="4">
    <source>
        <dbReference type="ARBA" id="ARBA00022723"/>
    </source>
</evidence>
<keyword evidence="5 8" id="KW-0378">Hydrolase</keyword>
<dbReference type="InterPro" id="IPR002716">
    <property type="entry name" value="PIN_dom"/>
</dbReference>
<keyword evidence="4 8" id="KW-0479">Metal-binding</keyword>
<dbReference type="GO" id="GO:0016787">
    <property type="term" value="F:hydrolase activity"/>
    <property type="evidence" value="ECO:0007669"/>
    <property type="project" value="UniProtKB-KW"/>
</dbReference>
<evidence type="ECO:0000256" key="6">
    <source>
        <dbReference type="ARBA" id="ARBA00022842"/>
    </source>
</evidence>
<keyword evidence="8" id="KW-0800">Toxin</keyword>
<dbReference type="InterPro" id="IPR022907">
    <property type="entry name" value="VapC_family"/>
</dbReference>
<evidence type="ECO:0000313" key="11">
    <source>
        <dbReference type="Proteomes" id="UP001138997"/>
    </source>
</evidence>
<reference evidence="10" key="1">
    <citation type="submission" date="2021-11" db="EMBL/GenBank/DDBJ databases">
        <title>Streptomyces corallinus and Kineosporia corallina sp. nov., two new coral-derived marine actinobacteria.</title>
        <authorList>
            <person name="Buangrab K."/>
            <person name="Sutthacheep M."/>
            <person name="Yeemin T."/>
            <person name="Harunari E."/>
            <person name="Igarashi Y."/>
            <person name="Sripreechasak P."/>
            <person name="Kanchanasin P."/>
            <person name="Tanasupawat S."/>
            <person name="Phongsopitanun W."/>
        </authorList>
    </citation>
    <scope>NUCLEOTIDE SEQUENCE</scope>
    <source>
        <strain evidence="10">JCM 31032</strain>
    </source>
</reference>
<dbReference type="Pfam" id="PF01850">
    <property type="entry name" value="PIN"/>
    <property type="match status" value="1"/>
</dbReference>
<dbReference type="GO" id="GO:0004540">
    <property type="term" value="F:RNA nuclease activity"/>
    <property type="evidence" value="ECO:0007669"/>
    <property type="project" value="InterPro"/>
</dbReference>
<dbReference type="InterPro" id="IPR050556">
    <property type="entry name" value="Type_II_TA_system_RNase"/>
</dbReference>
<keyword evidence="3 8" id="KW-0540">Nuclease</keyword>
<dbReference type="SUPFAM" id="SSF88723">
    <property type="entry name" value="PIN domain-like"/>
    <property type="match status" value="1"/>
</dbReference>
<dbReference type="GO" id="GO:0090729">
    <property type="term" value="F:toxin activity"/>
    <property type="evidence" value="ECO:0007669"/>
    <property type="project" value="UniProtKB-KW"/>
</dbReference>
<keyword evidence="6 8" id="KW-0460">Magnesium</keyword>
<comment type="cofactor">
    <cofactor evidence="1 8">
        <name>Mg(2+)</name>
        <dbReference type="ChEBI" id="CHEBI:18420"/>
    </cofactor>
</comment>
<name>A0A9X1NGG6_9ACTN</name>
<dbReference type="EMBL" id="JAJOMB010000017">
    <property type="protein sequence ID" value="MCD5314557.1"/>
    <property type="molecule type" value="Genomic_DNA"/>
</dbReference>
<dbReference type="HAMAP" id="MF_00265">
    <property type="entry name" value="VapC_Nob1"/>
    <property type="match status" value="1"/>
</dbReference>
<evidence type="ECO:0000259" key="9">
    <source>
        <dbReference type="Pfam" id="PF01850"/>
    </source>
</evidence>
<dbReference type="GO" id="GO:0000287">
    <property type="term" value="F:magnesium ion binding"/>
    <property type="evidence" value="ECO:0007669"/>
    <property type="project" value="UniProtKB-UniRule"/>
</dbReference>
<evidence type="ECO:0000256" key="8">
    <source>
        <dbReference type="HAMAP-Rule" id="MF_00265"/>
    </source>
</evidence>
<evidence type="ECO:0000256" key="3">
    <source>
        <dbReference type="ARBA" id="ARBA00022722"/>
    </source>
</evidence>
<dbReference type="Gene3D" id="3.40.50.1010">
    <property type="entry name" value="5'-nuclease"/>
    <property type="match status" value="1"/>
</dbReference>
<dbReference type="InterPro" id="IPR029060">
    <property type="entry name" value="PIN-like_dom_sf"/>
</dbReference>
<feature type="binding site" evidence="8">
    <location>
        <position position="96"/>
    </location>
    <ligand>
        <name>Mg(2+)</name>
        <dbReference type="ChEBI" id="CHEBI:18420"/>
    </ligand>
</feature>
<evidence type="ECO:0000256" key="1">
    <source>
        <dbReference type="ARBA" id="ARBA00001946"/>
    </source>
</evidence>
<dbReference type="EC" id="3.1.-.-" evidence="8"/>